<dbReference type="Pfam" id="PF02365">
    <property type="entry name" value="NAM"/>
    <property type="match status" value="1"/>
</dbReference>
<dbReference type="SUPFAM" id="SSF101941">
    <property type="entry name" value="NAC domain"/>
    <property type="match status" value="1"/>
</dbReference>
<dbReference type="EMBL" id="BKCP01010514">
    <property type="protein sequence ID" value="GER53066.1"/>
    <property type="molecule type" value="Genomic_DNA"/>
</dbReference>
<keyword evidence="6" id="KW-0812">Transmembrane</keyword>
<dbReference type="Gene3D" id="2.170.150.80">
    <property type="entry name" value="NAC domain"/>
    <property type="match status" value="1"/>
</dbReference>
<organism evidence="8 9">
    <name type="scientific">Striga asiatica</name>
    <name type="common">Asiatic witchweed</name>
    <name type="synonym">Buchnera asiatica</name>
    <dbReference type="NCBI Taxonomy" id="4170"/>
    <lineage>
        <taxon>Eukaryota</taxon>
        <taxon>Viridiplantae</taxon>
        <taxon>Streptophyta</taxon>
        <taxon>Embryophyta</taxon>
        <taxon>Tracheophyta</taxon>
        <taxon>Spermatophyta</taxon>
        <taxon>Magnoliopsida</taxon>
        <taxon>eudicotyledons</taxon>
        <taxon>Gunneridae</taxon>
        <taxon>Pentapetalae</taxon>
        <taxon>asterids</taxon>
        <taxon>lamiids</taxon>
        <taxon>Lamiales</taxon>
        <taxon>Orobanchaceae</taxon>
        <taxon>Buchnereae</taxon>
        <taxon>Striga</taxon>
    </lineage>
</organism>
<evidence type="ECO:0000256" key="1">
    <source>
        <dbReference type="ARBA" id="ARBA00023015"/>
    </source>
</evidence>
<evidence type="ECO:0000313" key="8">
    <source>
        <dbReference type="EMBL" id="GER53066.1"/>
    </source>
</evidence>
<comment type="caution">
    <text evidence="8">The sequence shown here is derived from an EMBL/GenBank/DDBJ whole genome shotgun (WGS) entry which is preliminary data.</text>
</comment>
<evidence type="ECO:0000256" key="2">
    <source>
        <dbReference type="ARBA" id="ARBA00023125"/>
    </source>
</evidence>
<keyword evidence="3" id="KW-0804">Transcription</keyword>
<feature type="region of interest" description="Disordered" evidence="5">
    <location>
        <begin position="189"/>
        <end position="213"/>
    </location>
</feature>
<dbReference type="InterPro" id="IPR036093">
    <property type="entry name" value="NAC_dom_sf"/>
</dbReference>
<evidence type="ECO:0000256" key="5">
    <source>
        <dbReference type="SAM" id="MobiDB-lite"/>
    </source>
</evidence>
<evidence type="ECO:0000313" key="9">
    <source>
        <dbReference type="Proteomes" id="UP000325081"/>
    </source>
</evidence>
<dbReference type="PANTHER" id="PTHR31744">
    <property type="entry name" value="PROTEIN CUP-SHAPED COTYLEDON 2-RELATED"/>
    <property type="match status" value="1"/>
</dbReference>
<dbReference type="PANTHER" id="PTHR31744:SF210">
    <property type="entry name" value="NAC DOMAIN-CONTAINING PROTEIN 86-LIKE"/>
    <property type="match status" value="1"/>
</dbReference>
<dbReference type="PROSITE" id="PS51005">
    <property type="entry name" value="NAC"/>
    <property type="match status" value="1"/>
</dbReference>
<evidence type="ECO:0000256" key="3">
    <source>
        <dbReference type="ARBA" id="ARBA00023163"/>
    </source>
</evidence>
<dbReference type="OrthoDB" id="1935348at2759"/>
<gene>
    <name evidence="8" type="ORF">STAS_30553</name>
</gene>
<name>A0A5A7R6M6_STRAF</name>
<evidence type="ECO:0000256" key="6">
    <source>
        <dbReference type="SAM" id="Phobius"/>
    </source>
</evidence>
<reference evidence="9" key="1">
    <citation type="journal article" date="2019" name="Curr. Biol.">
        <title>Genome Sequence of Striga asiatica Provides Insight into the Evolution of Plant Parasitism.</title>
        <authorList>
            <person name="Yoshida S."/>
            <person name="Kim S."/>
            <person name="Wafula E.K."/>
            <person name="Tanskanen J."/>
            <person name="Kim Y.M."/>
            <person name="Honaas L."/>
            <person name="Yang Z."/>
            <person name="Spallek T."/>
            <person name="Conn C.E."/>
            <person name="Ichihashi Y."/>
            <person name="Cheong K."/>
            <person name="Cui S."/>
            <person name="Der J.P."/>
            <person name="Gundlach H."/>
            <person name="Jiao Y."/>
            <person name="Hori C."/>
            <person name="Ishida J.K."/>
            <person name="Kasahara H."/>
            <person name="Kiba T."/>
            <person name="Kim M.S."/>
            <person name="Koo N."/>
            <person name="Laohavisit A."/>
            <person name="Lee Y.H."/>
            <person name="Lumba S."/>
            <person name="McCourt P."/>
            <person name="Mortimer J.C."/>
            <person name="Mutuku J.M."/>
            <person name="Nomura T."/>
            <person name="Sasaki-Sekimoto Y."/>
            <person name="Seto Y."/>
            <person name="Wang Y."/>
            <person name="Wakatake T."/>
            <person name="Sakakibara H."/>
            <person name="Demura T."/>
            <person name="Yamaguchi S."/>
            <person name="Yoneyama K."/>
            <person name="Manabe R.I."/>
            <person name="Nelson D.C."/>
            <person name="Schulman A.H."/>
            <person name="Timko M.P."/>
            <person name="dePamphilis C.W."/>
            <person name="Choi D."/>
            <person name="Shirasu K."/>
        </authorList>
    </citation>
    <scope>NUCLEOTIDE SEQUENCE [LARGE SCALE GENOMIC DNA]</scope>
    <source>
        <strain evidence="9">cv. UVA1</strain>
    </source>
</reference>
<evidence type="ECO:0000259" key="7">
    <source>
        <dbReference type="PROSITE" id="PS51005"/>
    </source>
</evidence>
<proteinExistence type="predicted"/>
<dbReference type="Proteomes" id="UP000325081">
    <property type="component" value="Unassembled WGS sequence"/>
</dbReference>
<keyword evidence="9" id="KW-1185">Reference proteome</keyword>
<keyword evidence="1" id="KW-0805">Transcription regulation</keyword>
<dbReference type="AlphaFoldDB" id="A0A5A7R6M6"/>
<dbReference type="GO" id="GO:0003677">
    <property type="term" value="F:DNA binding"/>
    <property type="evidence" value="ECO:0007669"/>
    <property type="project" value="UniProtKB-KW"/>
</dbReference>
<sequence length="378" mass="43500">MSKDDVREIIRNIGSTNTCCSSKSLSMEISIAEASSKFPGFRFSPSDEELLQYYLKKKLQGSDESVEVIPEVDICKHEPWDLPAQSIIQSDSEWFFFSPRGRKYPNGSQSKRATQCGYWKATGKERNVKCGSYIIGTKRTLVFHLGRAPKGQRTEWIMHEYSTSEKSEDNAMVVCRIRKNQDFHLHETTKRNRAHNERSAEKNELVDSGGSSYSVEQVEIATDDESDDNKEGVDANELEHIATQSPHHHHELSSLKKSDAEEDDCYFDIMKDNIVELDENVEGLNTSKPDVGFNYAFQGTAHRRLRLRRERPKSEQTEQSHKIPIGIAKMLQEQRQEEMKAEQTESSKTEESYYRPYVMIMLMFVLVFVIGVMFWKGP</sequence>
<keyword evidence="4" id="KW-0539">Nucleus</keyword>
<accession>A0A5A7R6M6</accession>
<dbReference type="GO" id="GO:0006355">
    <property type="term" value="P:regulation of DNA-templated transcription"/>
    <property type="evidence" value="ECO:0007669"/>
    <property type="project" value="InterPro"/>
</dbReference>
<evidence type="ECO:0000256" key="4">
    <source>
        <dbReference type="ARBA" id="ARBA00023242"/>
    </source>
</evidence>
<keyword evidence="6" id="KW-1133">Transmembrane helix</keyword>
<protein>
    <submittedName>
        <fullName evidence="8">NAC domain protein</fullName>
    </submittedName>
</protein>
<keyword evidence="2" id="KW-0238">DNA-binding</keyword>
<feature type="transmembrane region" description="Helical" evidence="6">
    <location>
        <begin position="357"/>
        <end position="375"/>
    </location>
</feature>
<dbReference type="InterPro" id="IPR003441">
    <property type="entry name" value="NAC-dom"/>
</dbReference>
<feature type="domain" description="NAC" evidence="7">
    <location>
        <begin position="37"/>
        <end position="180"/>
    </location>
</feature>
<feature type="compositionally biased region" description="Basic and acidic residues" evidence="5">
    <location>
        <begin position="189"/>
        <end position="205"/>
    </location>
</feature>
<keyword evidence="6" id="KW-0472">Membrane</keyword>